<evidence type="ECO:0000313" key="2">
    <source>
        <dbReference type="EMBL" id="CAF1542037.1"/>
    </source>
</evidence>
<evidence type="ECO:0000313" key="8">
    <source>
        <dbReference type="Proteomes" id="UP000663834"/>
    </source>
</evidence>
<evidence type="ECO:0000313" key="7">
    <source>
        <dbReference type="EMBL" id="CAF4968846.1"/>
    </source>
</evidence>
<dbReference type="Proteomes" id="UP000663855">
    <property type="component" value="Unassembled WGS sequence"/>
</dbReference>
<feature type="region of interest" description="Disordered" evidence="1">
    <location>
        <begin position="1"/>
        <end position="20"/>
    </location>
</feature>
<comment type="caution">
    <text evidence="3">The sequence shown here is derived from an EMBL/GenBank/DDBJ whole genome shotgun (WGS) entry which is preliminary data.</text>
</comment>
<dbReference type="Proteomes" id="UP000663824">
    <property type="component" value="Unassembled WGS sequence"/>
</dbReference>
<name>A0A815Y1A6_9BILA</name>
<organism evidence="3 8">
    <name type="scientific">Rotaria magnacalcarata</name>
    <dbReference type="NCBI Taxonomy" id="392030"/>
    <lineage>
        <taxon>Eukaryota</taxon>
        <taxon>Metazoa</taxon>
        <taxon>Spiralia</taxon>
        <taxon>Gnathifera</taxon>
        <taxon>Rotifera</taxon>
        <taxon>Eurotatoria</taxon>
        <taxon>Bdelloidea</taxon>
        <taxon>Philodinida</taxon>
        <taxon>Philodinidae</taxon>
        <taxon>Rotaria</taxon>
    </lineage>
</organism>
<dbReference type="AlphaFoldDB" id="A0A815Y1A6"/>
<dbReference type="Proteomes" id="UP000676336">
    <property type="component" value="Unassembled WGS sequence"/>
</dbReference>
<dbReference type="Proteomes" id="UP000681720">
    <property type="component" value="Unassembled WGS sequence"/>
</dbReference>
<sequence>MPSSDEDLQNHVGRSLSDVRQELESQGCEVSTVCLGSHSTGRVPMRQLLTGESESKQPRRVVVVYDGDHPENKVTSIRQG</sequence>
<dbReference type="EMBL" id="CAJOBI010004686">
    <property type="protein sequence ID" value="CAF4009889.1"/>
    <property type="molecule type" value="Genomic_DNA"/>
</dbReference>
<dbReference type="EMBL" id="CAJOBH010002609">
    <property type="protein sequence ID" value="CAF3915072.1"/>
    <property type="molecule type" value="Genomic_DNA"/>
</dbReference>
<proteinExistence type="predicted"/>
<evidence type="ECO:0000313" key="6">
    <source>
        <dbReference type="EMBL" id="CAF4009889.1"/>
    </source>
</evidence>
<dbReference type="EMBL" id="CAJNOW010009543">
    <property type="protein sequence ID" value="CAF1565186.1"/>
    <property type="molecule type" value="Genomic_DNA"/>
</dbReference>
<reference evidence="3" key="1">
    <citation type="submission" date="2021-02" db="EMBL/GenBank/DDBJ databases">
        <authorList>
            <person name="Nowell W R."/>
        </authorList>
    </citation>
    <scope>NUCLEOTIDE SEQUENCE</scope>
</reference>
<dbReference type="EMBL" id="CAJNRE010009597">
    <property type="protein sequence ID" value="CAF2083408.1"/>
    <property type="molecule type" value="Genomic_DNA"/>
</dbReference>
<dbReference type="Proteomes" id="UP000663834">
    <property type="component" value="Unassembled WGS sequence"/>
</dbReference>
<evidence type="ECO:0000313" key="4">
    <source>
        <dbReference type="EMBL" id="CAF2083408.1"/>
    </source>
</evidence>
<dbReference type="Proteomes" id="UP000681967">
    <property type="component" value="Unassembled WGS sequence"/>
</dbReference>
<evidence type="ECO:0000313" key="5">
    <source>
        <dbReference type="EMBL" id="CAF3915072.1"/>
    </source>
</evidence>
<dbReference type="OrthoDB" id="10035647at2759"/>
<evidence type="ECO:0000313" key="3">
    <source>
        <dbReference type="EMBL" id="CAF1565186.1"/>
    </source>
</evidence>
<gene>
    <name evidence="5" type="ORF">BYL167_LOCUS9194</name>
    <name evidence="2" type="ORF">CJN711_LOCUS29784</name>
    <name evidence="7" type="ORF">GIL414_LOCUS55298</name>
    <name evidence="3" type="ORF">KQP761_LOCUS18696</name>
    <name evidence="4" type="ORF">MBJ925_LOCUS19080</name>
    <name evidence="6" type="ORF">SMN809_LOCUS12418</name>
</gene>
<evidence type="ECO:0000256" key="1">
    <source>
        <dbReference type="SAM" id="MobiDB-lite"/>
    </source>
</evidence>
<accession>A0A815Y1A6</accession>
<protein>
    <submittedName>
        <fullName evidence="3">Uncharacterized protein</fullName>
    </submittedName>
</protein>
<dbReference type="EMBL" id="CAJNOV010014201">
    <property type="protein sequence ID" value="CAF1542037.1"/>
    <property type="molecule type" value="Genomic_DNA"/>
</dbReference>
<dbReference type="EMBL" id="CAJOBJ010196021">
    <property type="protein sequence ID" value="CAF4968846.1"/>
    <property type="molecule type" value="Genomic_DNA"/>
</dbReference>